<dbReference type="Gene3D" id="3.40.50.620">
    <property type="entry name" value="HUPs"/>
    <property type="match status" value="1"/>
</dbReference>
<accession>A0A3T0EAV6</accession>
<evidence type="ECO:0000313" key="1">
    <source>
        <dbReference type="EMBL" id="AZU04178.1"/>
    </source>
</evidence>
<dbReference type="OrthoDB" id="5288100at2"/>
<dbReference type="InterPro" id="IPR036134">
    <property type="entry name" value="Crypto/Photolyase_FAD-like_sf"/>
</dbReference>
<reference evidence="1 2" key="1">
    <citation type="submission" date="2016-12" db="EMBL/GenBank/DDBJ databases">
        <title>The genome of dimorphic prosthecate Glycocaulis alkaliphilus 6b-8t, isolated from crude oil dictates its adaptability in petroleum environments.</title>
        <authorList>
            <person name="Wu X.-L."/>
            <person name="Geng S."/>
        </authorList>
    </citation>
    <scope>NUCLEOTIDE SEQUENCE [LARGE SCALE GENOMIC DNA]</scope>
    <source>
        <strain evidence="1 2">6B-8</strain>
    </source>
</reference>
<dbReference type="GO" id="GO:0016829">
    <property type="term" value="F:lyase activity"/>
    <property type="evidence" value="ECO:0007669"/>
    <property type="project" value="UniProtKB-KW"/>
</dbReference>
<keyword evidence="1" id="KW-0456">Lyase</keyword>
<proteinExistence type="predicted"/>
<dbReference type="KEGG" id="gak:X907_1646"/>
<dbReference type="Proteomes" id="UP000286954">
    <property type="component" value="Chromosome"/>
</dbReference>
<dbReference type="InterPro" id="IPR052551">
    <property type="entry name" value="UV-DNA_repair_photolyase"/>
</dbReference>
<keyword evidence="2" id="KW-1185">Reference proteome</keyword>
<dbReference type="Gene3D" id="1.25.40.80">
    <property type="match status" value="1"/>
</dbReference>
<dbReference type="Gene3D" id="1.10.10.1710">
    <property type="entry name" value="Deoxyribodipyrimidine photolyase-related"/>
    <property type="match status" value="1"/>
</dbReference>
<name>A0A3T0EAV6_9PROT</name>
<dbReference type="RefSeq" id="WP_127566914.1">
    <property type="nucleotide sequence ID" value="NZ_BMFB01000003.1"/>
</dbReference>
<organism evidence="1 2">
    <name type="scientific">Glycocaulis alkaliphilus</name>
    <dbReference type="NCBI Taxonomy" id="1434191"/>
    <lineage>
        <taxon>Bacteria</taxon>
        <taxon>Pseudomonadati</taxon>
        <taxon>Pseudomonadota</taxon>
        <taxon>Alphaproteobacteria</taxon>
        <taxon>Maricaulales</taxon>
        <taxon>Maricaulaceae</taxon>
        <taxon>Glycocaulis</taxon>
    </lineage>
</organism>
<dbReference type="EMBL" id="CP018911">
    <property type="protein sequence ID" value="AZU04178.1"/>
    <property type="molecule type" value="Genomic_DNA"/>
</dbReference>
<dbReference type="InterPro" id="IPR014729">
    <property type="entry name" value="Rossmann-like_a/b/a_fold"/>
</dbReference>
<dbReference type="PANTHER" id="PTHR38657:SF1">
    <property type="entry name" value="SLR1343 PROTEIN"/>
    <property type="match status" value="1"/>
</dbReference>
<dbReference type="AlphaFoldDB" id="A0A3T0EAV6"/>
<evidence type="ECO:0000313" key="2">
    <source>
        <dbReference type="Proteomes" id="UP000286954"/>
    </source>
</evidence>
<protein>
    <submittedName>
        <fullName evidence="1">Deoxyribodipyrimidine photolyase-like protein</fullName>
    </submittedName>
</protein>
<dbReference type="Pfam" id="PF04244">
    <property type="entry name" value="DPRP"/>
    <property type="match status" value="1"/>
</dbReference>
<sequence length="516" mass="59451">MRTLRLVLGDQLTRELSALRGVQPDDLILMAEVNDEASYVPHHRKKITFLFSAMRHFAQSLREEGLSVRYVRLDDPGNSHSLEGEVARALGDEAGLQRIVHTEPGEYRLMEIMREWPDRFDVPVEMRADDRFICSHERFARWASGKQRLTMEYFYREMRRETGLLMDGDQPEGGQWNYDAENRKALPSDTRLPRRAWIEPDAITFNVMALVEERFPDGFGDIEPFGYAVTREGAMEQLDWFIENALPDFGDYQDALKDGEAFLYHSVLSLYLNCGLLDPLEVCRKAEGAWQDGKAPLNAVEGFIRQIIGWREYVRGIYWHFMPEYLERNALNAHRPLPAFYWTAETDMACIADVVNTTRKHAYAHHIQRLMVTGNFALLAGIDPKAVNEWYLAVYADAYEWVEAPNTHGMALYADGGVMATKPYAASGAYIDRMSDHCGKCRYEVKAKTGEKACPFNYLYWNFMMENEARLKGNRRLGPILSNLNRFSDARREEIRGDANRFFESIGIARTQRKAS</sequence>
<dbReference type="PANTHER" id="PTHR38657">
    <property type="entry name" value="SLR1343 PROTEIN"/>
    <property type="match status" value="1"/>
</dbReference>
<dbReference type="InterPro" id="IPR007357">
    <property type="entry name" value="PhrB-like"/>
</dbReference>
<gene>
    <name evidence="1" type="ORF">X907_1646</name>
</gene>
<dbReference type="SUPFAM" id="SSF48173">
    <property type="entry name" value="Cryptochrome/photolyase FAD-binding domain"/>
    <property type="match status" value="1"/>
</dbReference>
<dbReference type="Gene3D" id="1.10.579.10">
    <property type="entry name" value="DNA Cyclobutane Dipyrimidine Photolyase, subunit A, domain 3"/>
    <property type="match status" value="1"/>
</dbReference>